<dbReference type="PROSITE" id="PS52050">
    <property type="entry name" value="WYL"/>
    <property type="match status" value="1"/>
</dbReference>
<feature type="domain" description="WYL" evidence="3">
    <location>
        <begin position="138"/>
        <end position="203"/>
    </location>
</feature>
<dbReference type="InterPro" id="IPR026881">
    <property type="entry name" value="WYL_dom"/>
</dbReference>
<dbReference type="PANTHER" id="PTHR34580:SF3">
    <property type="entry name" value="PROTEIN PAFB"/>
    <property type="match status" value="1"/>
</dbReference>
<feature type="compositionally biased region" description="Basic and acidic residues" evidence="1">
    <location>
        <begin position="224"/>
        <end position="235"/>
    </location>
</feature>
<sequence length="245" mass="27046">MDRTERLFALMDALRRHRRPVTAAQLAEEQGVSVRTIYRDVQTLIRLGAPIDGEAGVGYVLRPGFFLPPLMFTAEELEALVLGARWVGAQADEGLAGAATNAVAKIAAASPDDLRGRIDDTGLWPVVLRGSGAAPEPVLGLVREAMRKERALAMRYQSEPGSSTERDVWPVQIAYYEGKQVIAAWCCLRGSFRHFRADRIEGLALTAQPYGKPRRTLTREWQEAWERQGEDRDLGGVHPGTGTRP</sequence>
<dbReference type="InterPro" id="IPR013196">
    <property type="entry name" value="HTH_11"/>
</dbReference>
<evidence type="ECO:0000259" key="3">
    <source>
        <dbReference type="Pfam" id="PF13280"/>
    </source>
</evidence>
<dbReference type="EMBL" id="CP012673">
    <property type="protein sequence ID" value="AUX41695.1"/>
    <property type="molecule type" value="Genomic_DNA"/>
</dbReference>
<gene>
    <name evidence="4" type="primary">deoR</name>
    <name evidence="4" type="ORF">SOCE26_031170</name>
</gene>
<evidence type="ECO:0000256" key="1">
    <source>
        <dbReference type="SAM" id="MobiDB-lite"/>
    </source>
</evidence>
<dbReference type="Pfam" id="PF13280">
    <property type="entry name" value="WYL"/>
    <property type="match status" value="1"/>
</dbReference>
<feature type="region of interest" description="Disordered" evidence="1">
    <location>
        <begin position="224"/>
        <end position="245"/>
    </location>
</feature>
<feature type="domain" description="Helix-turn-helix type 11" evidence="2">
    <location>
        <begin position="6"/>
        <end position="59"/>
    </location>
</feature>
<dbReference type="InterPro" id="IPR036390">
    <property type="entry name" value="WH_DNA-bd_sf"/>
</dbReference>
<name>A0A2L0EQZ1_SORCE</name>
<dbReference type="OrthoDB" id="9787242at2"/>
<dbReference type="AlphaFoldDB" id="A0A2L0EQZ1"/>
<dbReference type="Gene3D" id="1.10.10.10">
    <property type="entry name" value="Winged helix-like DNA-binding domain superfamily/Winged helix DNA-binding domain"/>
    <property type="match status" value="1"/>
</dbReference>
<accession>A0A2L0EQZ1</accession>
<dbReference type="InterPro" id="IPR051534">
    <property type="entry name" value="CBASS_pafABC_assoc_protein"/>
</dbReference>
<reference evidence="4 5" key="1">
    <citation type="submission" date="2015-09" db="EMBL/GenBank/DDBJ databases">
        <title>Sorangium comparison.</title>
        <authorList>
            <person name="Zaburannyi N."/>
            <person name="Bunk B."/>
            <person name="Overmann J."/>
            <person name="Mueller R."/>
        </authorList>
    </citation>
    <scope>NUCLEOTIDE SEQUENCE [LARGE SCALE GENOMIC DNA]</scope>
    <source>
        <strain evidence="4 5">So ce26</strain>
    </source>
</reference>
<proteinExistence type="predicted"/>
<dbReference type="SUPFAM" id="SSF46785">
    <property type="entry name" value="Winged helix' DNA-binding domain"/>
    <property type="match status" value="1"/>
</dbReference>
<dbReference type="Proteomes" id="UP000238348">
    <property type="component" value="Chromosome"/>
</dbReference>
<protein>
    <submittedName>
        <fullName evidence="4">DeoR family transcriptional regulator</fullName>
    </submittedName>
</protein>
<evidence type="ECO:0000259" key="2">
    <source>
        <dbReference type="Pfam" id="PF08279"/>
    </source>
</evidence>
<dbReference type="RefSeq" id="WP_104980241.1">
    <property type="nucleotide sequence ID" value="NZ_CP012673.1"/>
</dbReference>
<evidence type="ECO:0000313" key="4">
    <source>
        <dbReference type="EMBL" id="AUX41695.1"/>
    </source>
</evidence>
<dbReference type="PANTHER" id="PTHR34580">
    <property type="match status" value="1"/>
</dbReference>
<organism evidence="4 5">
    <name type="scientific">Sorangium cellulosum</name>
    <name type="common">Polyangium cellulosum</name>
    <dbReference type="NCBI Taxonomy" id="56"/>
    <lineage>
        <taxon>Bacteria</taxon>
        <taxon>Pseudomonadati</taxon>
        <taxon>Myxococcota</taxon>
        <taxon>Polyangia</taxon>
        <taxon>Polyangiales</taxon>
        <taxon>Polyangiaceae</taxon>
        <taxon>Sorangium</taxon>
    </lineage>
</organism>
<dbReference type="Pfam" id="PF08279">
    <property type="entry name" value="HTH_11"/>
    <property type="match status" value="1"/>
</dbReference>
<dbReference type="InterPro" id="IPR036388">
    <property type="entry name" value="WH-like_DNA-bd_sf"/>
</dbReference>
<evidence type="ECO:0000313" key="5">
    <source>
        <dbReference type="Proteomes" id="UP000238348"/>
    </source>
</evidence>